<accession>A0AAN9TCM0</accession>
<dbReference type="PANTHER" id="PTHR16057">
    <property type="entry name" value="WINS1, 2 PROTEIN"/>
    <property type="match status" value="1"/>
</dbReference>
<dbReference type="SUPFAM" id="SSF48371">
    <property type="entry name" value="ARM repeat"/>
    <property type="match status" value="1"/>
</dbReference>
<sequence length="586" mass="67252">MRREHEVSNGRSSREKMYKAKLLVEPELKILQDHLLANCLCTLPRNVSPTLLLCCFSAARRSDAASMWSVDQILTQITCLQLICEKTIKQSADPFRCRMLTDLRNDITRRQNDVIEYLLALADDSDRYIRFAAARALAIFFLILRTRLDRAWIDKLVENLQTRLQPHRVLFSLDVLRCIVEWKDFEEHILEDCFPQDEMPPASCNVLSMHAERVDSSEMKCLCVEALAPKWTRIVNQFTTLIRDQSTSAIAYRSCVICFLSLWESIISVKANLSISDTKPFYCALDSSVSLLSNSVPSLVWKHILNLFNEVLCYGNTLALQHDLAGEPCSLAHVILRHVKDRRLLRTIPHITGNGGFGGGVSNEGDKFLLKKVVLMILKAVAVTIKEAKYDSSSDSSIGSEQEDDDDHEMDMICRSIFDVLKKLDTFVKENEDFHPSTRLASWIVHLFIDQDDFLIESMVCCVDVARVLCYRNNNFLPELRKDLNPSETFLTFLNATSFNVDLLVDYLKSNETCFLLYVLNFLKYLRDQWGEFIETCKYELPAVGKLFSDLRTTIQREVEVNHITYNISPVLSLLIVCEQRIRTPE</sequence>
<gene>
    <name evidence="2" type="ORF">V9T40_001315</name>
</gene>
<organism evidence="2 3">
    <name type="scientific">Parthenolecanium corni</name>
    <dbReference type="NCBI Taxonomy" id="536013"/>
    <lineage>
        <taxon>Eukaryota</taxon>
        <taxon>Metazoa</taxon>
        <taxon>Ecdysozoa</taxon>
        <taxon>Arthropoda</taxon>
        <taxon>Hexapoda</taxon>
        <taxon>Insecta</taxon>
        <taxon>Pterygota</taxon>
        <taxon>Neoptera</taxon>
        <taxon>Paraneoptera</taxon>
        <taxon>Hemiptera</taxon>
        <taxon>Sternorrhyncha</taxon>
        <taxon>Coccoidea</taxon>
        <taxon>Coccidae</taxon>
        <taxon>Parthenolecanium</taxon>
    </lineage>
</organism>
<reference evidence="2 3" key="1">
    <citation type="submission" date="2024-03" db="EMBL/GenBank/DDBJ databases">
        <title>Adaptation during the transition from Ophiocordyceps entomopathogen to insect associate is accompanied by gene loss and intensified selection.</title>
        <authorList>
            <person name="Ward C.M."/>
            <person name="Onetto C.A."/>
            <person name="Borneman A.R."/>
        </authorList>
    </citation>
    <scope>NUCLEOTIDE SEQUENCE [LARGE SCALE GENOMIC DNA]</scope>
    <source>
        <strain evidence="2">AWRI1</strain>
        <tissue evidence="2">Single Adult Female</tissue>
    </source>
</reference>
<proteinExistence type="predicted"/>
<feature type="domain" description="Protein Lines N-terminal" evidence="1">
    <location>
        <begin position="211"/>
        <end position="537"/>
    </location>
</feature>
<dbReference type="InterPro" id="IPR032794">
    <property type="entry name" value="LINES_N"/>
</dbReference>
<evidence type="ECO:0000313" key="3">
    <source>
        <dbReference type="Proteomes" id="UP001367676"/>
    </source>
</evidence>
<dbReference type="Pfam" id="PF14694">
    <property type="entry name" value="LINES_N"/>
    <property type="match status" value="1"/>
</dbReference>
<dbReference type="AlphaFoldDB" id="A0AAN9TCM0"/>
<dbReference type="Proteomes" id="UP001367676">
    <property type="component" value="Unassembled WGS sequence"/>
</dbReference>
<evidence type="ECO:0000259" key="1">
    <source>
        <dbReference type="Pfam" id="PF14694"/>
    </source>
</evidence>
<protein>
    <recommendedName>
        <fullName evidence="1">Protein Lines N-terminal domain-containing protein</fullName>
    </recommendedName>
</protein>
<dbReference type="EMBL" id="JBBCAQ010000034">
    <property type="protein sequence ID" value="KAK7580686.1"/>
    <property type="molecule type" value="Genomic_DNA"/>
</dbReference>
<evidence type="ECO:0000313" key="2">
    <source>
        <dbReference type="EMBL" id="KAK7580686.1"/>
    </source>
</evidence>
<keyword evidence="3" id="KW-1185">Reference proteome</keyword>
<dbReference type="PANTHER" id="PTHR16057:SF1">
    <property type="entry name" value="PROTEIN LINES HOMOLOG 1"/>
    <property type="match status" value="1"/>
</dbReference>
<comment type="caution">
    <text evidence="2">The sequence shown here is derived from an EMBL/GenBank/DDBJ whole genome shotgun (WGS) entry which is preliminary data.</text>
</comment>
<name>A0AAN9TCM0_9HEMI</name>
<dbReference type="InterPro" id="IPR024875">
    <property type="entry name" value="Protein_Lines"/>
</dbReference>
<dbReference type="InterPro" id="IPR016024">
    <property type="entry name" value="ARM-type_fold"/>
</dbReference>